<dbReference type="Pfam" id="PF16360">
    <property type="entry name" value="GTP-bdg_M"/>
    <property type="match status" value="1"/>
</dbReference>
<feature type="binding site" evidence="6">
    <location>
        <begin position="254"/>
        <end position="257"/>
    </location>
    <ligand>
        <name>GTP</name>
        <dbReference type="ChEBI" id="CHEBI:37565"/>
    </ligand>
</feature>
<dbReference type="GO" id="GO:0005737">
    <property type="term" value="C:cytoplasm"/>
    <property type="evidence" value="ECO:0007669"/>
    <property type="project" value="UniProtKB-SubCell"/>
</dbReference>
<dbReference type="InterPro" id="IPR045498">
    <property type="entry name" value="HflX_C"/>
</dbReference>
<comment type="subcellular location">
    <subcellularLocation>
        <location evidence="5">Cytoplasm</location>
    </subcellularLocation>
    <text evidence="5">May associate with membranes.</text>
</comment>
<dbReference type="EMBL" id="CP000449">
    <property type="protein sequence ID" value="ABI65741.1"/>
    <property type="molecule type" value="Genomic_DNA"/>
</dbReference>
<feature type="binding site" evidence="6">
    <location>
        <begin position="232"/>
        <end position="236"/>
    </location>
    <ligand>
        <name>GTP</name>
        <dbReference type="ChEBI" id="CHEBI:37565"/>
    </ligand>
</feature>
<dbReference type="KEGG" id="mmr:Mmar10_1449"/>
<dbReference type="NCBIfam" id="TIGR03156">
    <property type="entry name" value="GTP_HflX"/>
    <property type="match status" value="1"/>
</dbReference>
<name>Q0APP6_MARMM</name>
<dbReference type="Gene3D" id="6.10.250.2860">
    <property type="match status" value="1"/>
</dbReference>
<dbReference type="Proteomes" id="UP000001964">
    <property type="component" value="Chromosome"/>
</dbReference>
<evidence type="ECO:0000259" key="9">
    <source>
        <dbReference type="PROSITE" id="PS51705"/>
    </source>
</evidence>
<dbReference type="PIRSF" id="PIRSF006809">
    <property type="entry name" value="GTP-binding_hflX_prd"/>
    <property type="match status" value="1"/>
</dbReference>
<feature type="domain" description="Hflx-type G" evidence="9">
    <location>
        <begin position="201"/>
        <end position="378"/>
    </location>
</feature>
<evidence type="ECO:0000256" key="8">
    <source>
        <dbReference type="SAM" id="Coils"/>
    </source>
</evidence>
<dbReference type="CDD" id="cd01878">
    <property type="entry name" value="HflX"/>
    <property type="match status" value="1"/>
</dbReference>
<dbReference type="PANTHER" id="PTHR10229">
    <property type="entry name" value="GTP-BINDING PROTEIN HFLX"/>
    <property type="match status" value="1"/>
</dbReference>
<keyword evidence="8" id="KW-0175">Coiled coil</keyword>
<keyword evidence="4 5" id="KW-0342">GTP-binding</keyword>
<dbReference type="AlphaFoldDB" id="Q0APP6"/>
<dbReference type="HOGENOM" id="CLU_019597_1_0_5"/>
<keyword evidence="10" id="KW-0378">Hydrolase</keyword>
<dbReference type="PRINTS" id="PR00326">
    <property type="entry name" value="GTP1OBG"/>
</dbReference>
<keyword evidence="5" id="KW-0963">Cytoplasm</keyword>
<dbReference type="InterPro" id="IPR042108">
    <property type="entry name" value="GTPase_HflX_N_sf"/>
</dbReference>
<evidence type="ECO:0000313" key="10">
    <source>
        <dbReference type="EMBL" id="ABI65741.1"/>
    </source>
</evidence>
<dbReference type="Pfam" id="PF19275">
    <property type="entry name" value="HflX_C"/>
    <property type="match status" value="1"/>
</dbReference>
<keyword evidence="3 7" id="KW-0460">Magnesium</keyword>
<dbReference type="GO" id="GO:0043022">
    <property type="term" value="F:ribosome binding"/>
    <property type="evidence" value="ECO:0007669"/>
    <property type="project" value="TreeGrafter"/>
</dbReference>
<dbReference type="InterPro" id="IPR006073">
    <property type="entry name" value="GTP-bd"/>
</dbReference>
<keyword evidence="1 7" id="KW-0479">Metal-binding</keyword>
<evidence type="ECO:0000256" key="1">
    <source>
        <dbReference type="ARBA" id="ARBA00022723"/>
    </source>
</evidence>
<dbReference type="STRING" id="394221.Mmar10_1449"/>
<evidence type="ECO:0000256" key="4">
    <source>
        <dbReference type="ARBA" id="ARBA00023134"/>
    </source>
</evidence>
<evidence type="ECO:0000256" key="3">
    <source>
        <dbReference type="ARBA" id="ARBA00022842"/>
    </source>
</evidence>
<feature type="coiled-coil region" evidence="8">
    <location>
        <begin position="160"/>
        <end position="194"/>
    </location>
</feature>
<proteinExistence type="inferred from homology"/>
<protein>
    <recommendedName>
        <fullName evidence="5">GTPase HflX</fullName>
    </recommendedName>
    <alternativeName>
        <fullName evidence="5">GTP-binding protein HflX</fullName>
    </alternativeName>
</protein>
<dbReference type="GO" id="GO:0005525">
    <property type="term" value="F:GTP binding"/>
    <property type="evidence" value="ECO:0007669"/>
    <property type="project" value="UniProtKB-UniRule"/>
</dbReference>
<dbReference type="Gene3D" id="3.40.50.300">
    <property type="entry name" value="P-loop containing nucleotide triphosphate hydrolases"/>
    <property type="match status" value="1"/>
</dbReference>
<comment type="cofactor">
    <cofactor evidence="7">
        <name>Mg(2+)</name>
        <dbReference type="ChEBI" id="CHEBI:18420"/>
    </cofactor>
</comment>
<dbReference type="OrthoDB" id="9812272at2"/>
<dbReference type="PANTHER" id="PTHR10229:SF0">
    <property type="entry name" value="GTP-BINDING PROTEIN 6-RELATED"/>
    <property type="match status" value="1"/>
</dbReference>
<dbReference type="eggNOG" id="COG2262">
    <property type="taxonomic scope" value="Bacteria"/>
</dbReference>
<comment type="similarity">
    <text evidence="5">Belongs to the TRAFAC class OBG-HflX-like GTPase superfamily. HflX GTPase family.</text>
</comment>
<dbReference type="GO" id="GO:0046872">
    <property type="term" value="F:metal ion binding"/>
    <property type="evidence" value="ECO:0007669"/>
    <property type="project" value="UniProtKB-KW"/>
</dbReference>
<reference evidence="10 11" key="1">
    <citation type="submission" date="2006-08" db="EMBL/GenBank/DDBJ databases">
        <title>Complete sequence of Maricaulis maris MCS10.</title>
        <authorList>
            <consortium name="US DOE Joint Genome Institute"/>
            <person name="Copeland A."/>
            <person name="Lucas S."/>
            <person name="Lapidus A."/>
            <person name="Barry K."/>
            <person name="Detter J.C."/>
            <person name="Glavina del Rio T."/>
            <person name="Hammon N."/>
            <person name="Israni S."/>
            <person name="Dalin E."/>
            <person name="Tice H."/>
            <person name="Pitluck S."/>
            <person name="Saunders E."/>
            <person name="Brettin T."/>
            <person name="Bruce D."/>
            <person name="Han C."/>
            <person name="Tapia R."/>
            <person name="Gilna P."/>
            <person name="Schmutz J."/>
            <person name="Larimer F."/>
            <person name="Land M."/>
            <person name="Hauser L."/>
            <person name="Kyrpides N."/>
            <person name="Mikhailova N."/>
            <person name="Viollier P."/>
            <person name="Stephens C."/>
            <person name="Richardson P."/>
        </authorList>
    </citation>
    <scope>NUCLEOTIDE SEQUENCE [LARGE SCALE GENOMIC DNA]</scope>
    <source>
        <strain evidence="10 11">MCS10</strain>
    </source>
</reference>
<evidence type="ECO:0000313" key="11">
    <source>
        <dbReference type="Proteomes" id="UP000001964"/>
    </source>
</evidence>
<feature type="binding site" evidence="6">
    <location>
        <begin position="323"/>
        <end position="326"/>
    </location>
    <ligand>
        <name>GTP</name>
        <dbReference type="ChEBI" id="CHEBI:37565"/>
    </ligand>
</feature>
<evidence type="ECO:0000256" key="6">
    <source>
        <dbReference type="PIRSR" id="PIRSR006809-1"/>
    </source>
</evidence>
<dbReference type="RefSeq" id="WP_011643388.1">
    <property type="nucleotide sequence ID" value="NC_008347.1"/>
</dbReference>
<feature type="binding site" evidence="6">
    <location>
        <begin position="207"/>
        <end position="214"/>
    </location>
    <ligand>
        <name>GTP</name>
        <dbReference type="ChEBI" id="CHEBI:37565"/>
    </ligand>
</feature>
<dbReference type="InterPro" id="IPR016496">
    <property type="entry name" value="GTPase_HflX"/>
</dbReference>
<feature type="binding site" evidence="7">
    <location>
        <position position="234"/>
    </location>
    <ligand>
        <name>Mg(2+)</name>
        <dbReference type="ChEBI" id="CHEBI:18420"/>
    </ligand>
</feature>
<dbReference type="SUPFAM" id="SSF52540">
    <property type="entry name" value="P-loop containing nucleoside triphosphate hydrolases"/>
    <property type="match status" value="1"/>
</dbReference>
<dbReference type="Pfam" id="PF13167">
    <property type="entry name" value="GTP-bdg_N"/>
    <property type="match status" value="1"/>
</dbReference>
<dbReference type="PROSITE" id="PS51705">
    <property type="entry name" value="G_HFLX"/>
    <property type="match status" value="1"/>
</dbReference>
<evidence type="ECO:0000256" key="2">
    <source>
        <dbReference type="ARBA" id="ARBA00022741"/>
    </source>
</evidence>
<dbReference type="InterPro" id="IPR025121">
    <property type="entry name" value="GTPase_HflX_N"/>
</dbReference>
<dbReference type="Pfam" id="PF01926">
    <property type="entry name" value="MMR_HSR1"/>
    <property type="match status" value="1"/>
</dbReference>
<dbReference type="InterPro" id="IPR027417">
    <property type="entry name" value="P-loop_NTPase"/>
</dbReference>
<sequence>MIEREAPVSRALVIHPASRAELGRAEARLEEAYGLAEALDLEVGAAFILQTRKIDSGRYFGRGKLDELGAMIGELEANVAVIDTNLSPIQQRNLENAWNVKVIDRTGLILEIFGQRARTKEGVLQVELARLAYERSRLVRTWTHLERQRGGRGFLAGPGETQIETDRRLLNEKMAKLRRQLDEVRRTRALHRSQRQDVPFPTVALVGYTNAGKSTLFNKLTGAGVFAQDMPFATLDPTVRAVDLPGGTRILLSDTVGFITDLPTELIAAFRATLEEVREADLLVHIIDASDPDREGRIQDVESVLDAIEAGPAHDQAMLEAWNKSDRLDDESTEDLAITIQMANLKAGKPVKLAVSAVTGQGVDSLIDAIERTLSSENERLQIIVPPQDARALAWLHAHGDVLDSEIDPATGATTIQVRLHPVEAGRFRSQFPDLAIPQGIGEVEDEDDF</sequence>
<dbReference type="HAMAP" id="MF_00900">
    <property type="entry name" value="GTPase_HflX"/>
    <property type="match status" value="1"/>
</dbReference>
<dbReference type="InterPro" id="IPR030394">
    <property type="entry name" value="G_HFLX_dom"/>
</dbReference>
<feature type="binding site" evidence="7">
    <location>
        <position position="214"/>
    </location>
    <ligand>
        <name>Mg(2+)</name>
        <dbReference type="ChEBI" id="CHEBI:18420"/>
    </ligand>
</feature>
<keyword evidence="11" id="KW-1185">Reference proteome</keyword>
<accession>Q0APP6</accession>
<organism evidence="10 11">
    <name type="scientific">Maricaulis maris (strain MCS10)</name>
    <name type="common">Caulobacter maris</name>
    <dbReference type="NCBI Taxonomy" id="394221"/>
    <lineage>
        <taxon>Bacteria</taxon>
        <taxon>Pseudomonadati</taxon>
        <taxon>Pseudomonadota</taxon>
        <taxon>Alphaproteobacteria</taxon>
        <taxon>Maricaulales</taxon>
        <taxon>Maricaulaceae</taxon>
        <taxon>Maricaulis</taxon>
    </lineage>
</organism>
<evidence type="ECO:0000256" key="5">
    <source>
        <dbReference type="HAMAP-Rule" id="MF_00900"/>
    </source>
</evidence>
<comment type="subunit">
    <text evidence="5">Monomer. Associates with the 50S ribosomal subunit.</text>
</comment>
<keyword evidence="2 5" id="KW-0547">Nucleotide-binding</keyword>
<dbReference type="Gene3D" id="3.40.50.11060">
    <property type="entry name" value="GTPase HflX, N-terminal domain"/>
    <property type="match status" value="1"/>
</dbReference>
<evidence type="ECO:0000256" key="7">
    <source>
        <dbReference type="PIRSR" id="PIRSR006809-2"/>
    </source>
</evidence>
<comment type="function">
    <text evidence="5">GTPase that associates with the 50S ribosomal subunit and may have a role during protein synthesis or ribosome biogenesis.</text>
</comment>
<dbReference type="InterPro" id="IPR032305">
    <property type="entry name" value="GTP-bd_M"/>
</dbReference>
<dbReference type="GO" id="GO:0003924">
    <property type="term" value="F:GTPase activity"/>
    <property type="evidence" value="ECO:0007669"/>
    <property type="project" value="UniProtKB-UniRule"/>
</dbReference>
<gene>
    <name evidence="5" type="primary">hflX</name>
    <name evidence="10" type="ordered locus">Mmar10_1449</name>
</gene>